<organism evidence="3 4">
    <name type="scientific">Lentisphaera araneosa HTCC2155</name>
    <dbReference type="NCBI Taxonomy" id="313628"/>
    <lineage>
        <taxon>Bacteria</taxon>
        <taxon>Pseudomonadati</taxon>
        <taxon>Lentisphaerota</taxon>
        <taxon>Lentisphaeria</taxon>
        <taxon>Lentisphaerales</taxon>
        <taxon>Lentisphaeraceae</taxon>
        <taxon>Lentisphaera</taxon>
    </lineage>
</organism>
<dbReference type="Pfam" id="PF07596">
    <property type="entry name" value="SBP_bac_10"/>
    <property type="match status" value="1"/>
</dbReference>
<evidence type="ECO:0000256" key="1">
    <source>
        <dbReference type="SAM" id="Phobius"/>
    </source>
</evidence>
<keyword evidence="1" id="KW-1133">Transmembrane helix</keyword>
<dbReference type="OrthoDB" id="256066at2"/>
<dbReference type="eggNOG" id="COG2165">
    <property type="taxonomic scope" value="Bacteria"/>
</dbReference>
<accession>A6DF97</accession>
<evidence type="ECO:0000259" key="2">
    <source>
        <dbReference type="Pfam" id="PF07596"/>
    </source>
</evidence>
<dbReference type="Proteomes" id="UP000004947">
    <property type="component" value="Unassembled WGS sequence"/>
</dbReference>
<evidence type="ECO:0000313" key="3">
    <source>
        <dbReference type="EMBL" id="EDM29477.1"/>
    </source>
</evidence>
<dbReference type="Gene3D" id="3.30.700.10">
    <property type="entry name" value="Glycoprotein, Type 4 Pilin"/>
    <property type="match status" value="1"/>
</dbReference>
<dbReference type="PANTHER" id="PTHR30093:SF2">
    <property type="entry name" value="TYPE II SECRETION SYSTEM PROTEIN H"/>
    <property type="match status" value="1"/>
</dbReference>
<proteinExistence type="predicted"/>
<reference evidence="3 4" key="1">
    <citation type="journal article" date="2010" name="J. Bacteriol.">
        <title>Genome sequence of Lentisphaera araneosa HTCC2155T, the type species of the order Lentisphaerales in the phylum Lentisphaerae.</title>
        <authorList>
            <person name="Thrash J.C."/>
            <person name="Cho J.C."/>
            <person name="Vergin K.L."/>
            <person name="Morris R.M."/>
            <person name="Giovannoni S.J."/>
        </authorList>
    </citation>
    <scope>NUCLEOTIDE SEQUENCE [LARGE SCALE GENOMIC DNA]</scope>
    <source>
        <strain evidence="3 4">HTCC2155</strain>
    </source>
</reference>
<dbReference type="RefSeq" id="WP_007276599.1">
    <property type="nucleotide sequence ID" value="NZ_ABCK01000001.1"/>
</dbReference>
<gene>
    <name evidence="3" type="ORF">LNTAR_17043</name>
</gene>
<keyword evidence="1" id="KW-0472">Membrane</keyword>
<dbReference type="STRING" id="313628.LNTAR_17043"/>
<feature type="transmembrane region" description="Helical" evidence="1">
    <location>
        <begin position="12"/>
        <end position="32"/>
    </location>
</feature>
<dbReference type="PANTHER" id="PTHR30093">
    <property type="entry name" value="GENERAL SECRETION PATHWAY PROTEIN G"/>
    <property type="match status" value="1"/>
</dbReference>
<evidence type="ECO:0000313" key="4">
    <source>
        <dbReference type="Proteomes" id="UP000004947"/>
    </source>
</evidence>
<dbReference type="InterPro" id="IPR011453">
    <property type="entry name" value="DUF1559"/>
</dbReference>
<feature type="domain" description="DUF1559" evidence="2">
    <location>
        <begin position="35"/>
        <end position="136"/>
    </location>
</feature>
<keyword evidence="4" id="KW-1185">Reference proteome</keyword>
<dbReference type="AlphaFoldDB" id="A6DF97"/>
<protein>
    <recommendedName>
        <fullName evidence="2">DUF1559 domain-containing protein</fullName>
    </recommendedName>
</protein>
<dbReference type="SUPFAM" id="SSF54523">
    <property type="entry name" value="Pili subunits"/>
    <property type="match status" value="1"/>
</dbReference>
<name>A6DF97_9BACT</name>
<sequence>MKIKLKKKFTLLELMVIIAIIGILVSILIPVLSKSREKARLALCGNNERQIGIALFAFCEDNDNRFPTSYSGAWVGGTYINRPVANKDSWDTQIGTYLSGREYPDGFLFTGEYESISTQVFLCPTDETKRSCVDDARFRKKTYAANRYIKNDSRHPGVFLNAATDTTIFSRKLTHIVSPSGTILFTEKWGGAPTAADMMLVGRVLNYNEGIYSKEYYDTFITYSYLYPEIFMGHDGNGKVNMAMTDGSVHYMNARSTLGESNPSDALLSKFNAER</sequence>
<dbReference type="EMBL" id="ABCK01000001">
    <property type="protein sequence ID" value="EDM29477.1"/>
    <property type="molecule type" value="Genomic_DNA"/>
</dbReference>
<dbReference type="InterPro" id="IPR045584">
    <property type="entry name" value="Pilin-like"/>
</dbReference>
<keyword evidence="1" id="KW-0812">Transmembrane</keyword>
<comment type="caution">
    <text evidence="3">The sequence shown here is derived from an EMBL/GenBank/DDBJ whole genome shotgun (WGS) entry which is preliminary data.</text>
</comment>